<comment type="subunit">
    <text evidence="3">F-type ATPases have 2 components, CF(1) - the catalytic core - and CF(0) - the membrane proton channel.</text>
</comment>
<geneLocation type="mitochondrion" evidence="14"/>
<dbReference type="GO" id="GO:0015986">
    <property type="term" value="P:proton motive force-driven ATP synthesis"/>
    <property type="evidence" value="ECO:0007669"/>
    <property type="project" value="InterPro"/>
</dbReference>
<evidence type="ECO:0000256" key="2">
    <source>
        <dbReference type="ARBA" id="ARBA00008892"/>
    </source>
</evidence>
<accession>A0A6H0N214</accession>
<evidence type="ECO:0000256" key="4">
    <source>
        <dbReference type="ARBA" id="ARBA00022448"/>
    </source>
</evidence>
<keyword evidence="4 12" id="KW-0813">Transport</keyword>
<evidence type="ECO:0000256" key="8">
    <source>
        <dbReference type="ARBA" id="ARBA00022989"/>
    </source>
</evidence>
<evidence type="ECO:0000256" key="3">
    <source>
        <dbReference type="ARBA" id="ARBA00011291"/>
    </source>
</evidence>
<keyword evidence="11 13" id="KW-0472">Membrane</keyword>
<evidence type="ECO:0000256" key="6">
    <source>
        <dbReference type="ARBA" id="ARBA00022692"/>
    </source>
</evidence>
<dbReference type="GO" id="GO:0045259">
    <property type="term" value="C:proton-transporting ATP synthase complex"/>
    <property type="evidence" value="ECO:0007669"/>
    <property type="project" value="UniProtKB-KW"/>
</dbReference>
<evidence type="ECO:0000256" key="1">
    <source>
        <dbReference type="ARBA" id="ARBA00004304"/>
    </source>
</evidence>
<dbReference type="InterPro" id="IPR001421">
    <property type="entry name" value="ATP8_metazoa"/>
</dbReference>
<evidence type="ECO:0000256" key="12">
    <source>
        <dbReference type="RuleBase" id="RU003661"/>
    </source>
</evidence>
<keyword evidence="7 12" id="KW-0375">Hydrogen ion transport</keyword>
<dbReference type="GO" id="GO:0015078">
    <property type="term" value="F:proton transmembrane transporter activity"/>
    <property type="evidence" value="ECO:0007669"/>
    <property type="project" value="InterPro"/>
</dbReference>
<dbReference type="AlphaFoldDB" id="A0A6H0N214"/>
<feature type="transmembrane region" description="Helical" evidence="13">
    <location>
        <begin position="6"/>
        <end position="29"/>
    </location>
</feature>
<keyword evidence="10 12" id="KW-0496">Mitochondrion</keyword>
<keyword evidence="8 13" id="KW-1133">Transmembrane helix</keyword>
<dbReference type="Pfam" id="PF00895">
    <property type="entry name" value="ATP-synt_8"/>
    <property type="match status" value="1"/>
</dbReference>
<keyword evidence="5 12" id="KW-0138">CF(0)</keyword>
<sequence length="51" mass="6149">MPQMAPLNWLILAIIFSSVFLIFNVFNYFSFSYETKTQKTSKKKIPTNWKW</sequence>
<protein>
    <recommendedName>
        <fullName evidence="12">ATP synthase complex subunit 8</fullName>
    </recommendedName>
</protein>
<name>A0A6H0N214_9CUCU</name>
<dbReference type="GO" id="GO:0031966">
    <property type="term" value="C:mitochondrial membrane"/>
    <property type="evidence" value="ECO:0007669"/>
    <property type="project" value="UniProtKB-SubCell"/>
</dbReference>
<evidence type="ECO:0000256" key="13">
    <source>
        <dbReference type="SAM" id="Phobius"/>
    </source>
</evidence>
<keyword evidence="9 12" id="KW-0406">Ion transport</keyword>
<proteinExistence type="inferred from homology"/>
<evidence type="ECO:0000256" key="9">
    <source>
        <dbReference type="ARBA" id="ARBA00023065"/>
    </source>
</evidence>
<evidence type="ECO:0000256" key="5">
    <source>
        <dbReference type="ARBA" id="ARBA00022547"/>
    </source>
</evidence>
<reference evidence="14" key="1">
    <citation type="journal article" date="2020" name="Syst. Entomol.">
        <title>Museomics reveals extensive cryptic diversity of Australian prionine longhorn beetles with implications for their classification and conservation.</title>
        <authorList>
            <person name="Jin M."/>
            <person name="Zwick A."/>
            <person name="Slipinski A."/>
            <person name="Keyzer R."/>
            <person name="Pang H."/>
        </authorList>
    </citation>
    <scope>NUCLEOTIDE SEQUENCE</scope>
</reference>
<evidence type="ECO:0000256" key="11">
    <source>
        <dbReference type="ARBA" id="ARBA00023136"/>
    </source>
</evidence>
<organism evidence="14">
    <name type="scientific">Eurynassa australis</name>
    <dbReference type="NCBI Taxonomy" id="2546591"/>
    <lineage>
        <taxon>Eukaryota</taxon>
        <taxon>Metazoa</taxon>
        <taxon>Ecdysozoa</taxon>
        <taxon>Arthropoda</taxon>
        <taxon>Hexapoda</taxon>
        <taxon>Insecta</taxon>
        <taxon>Pterygota</taxon>
        <taxon>Neoptera</taxon>
        <taxon>Endopterygota</taxon>
        <taxon>Coleoptera</taxon>
        <taxon>Polyphaga</taxon>
        <taxon>Cucujiformia</taxon>
        <taxon>Chrysomeloidea</taxon>
        <taxon>Cerambycidae</taxon>
        <taxon>Prioninae</taxon>
        <taxon>Macrotomini</taxon>
        <taxon>Eurynassa</taxon>
    </lineage>
</organism>
<keyword evidence="6 12" id="KW-0812">Transmembrane</keyword>
<evidence type="ECO:0000256" key="7">
    <source>
        <dbReference type="ARBA" id="ARBA00022781"/>
    </source>
</evidence>
<comment type="similarity">
    <text evidence="2 12">Belongs to the ATPase protein 8 family.</text>
</comment>
<comment type="subcellular location">
    <subcellularLocation>
        <location evidence="1 12">Mitochondrion membrane</location>
        <topology evidence="1 12">Single-pass membrane protein</topology>
    </subcellularLocation>
</comment>
<dbReference type="EMBL" id="MK614547">
    <property type="protein sequence ID" value="QIV24734.1"/>
    <property type="molecule type" value="Genomic_DNA"/>
</dbReference>
<evidence type="ECO:0000256" key="10">
    <source>
        <dbReference type="ARBA" id="ARBA00023128"/>
    </source>
</evidence>
<evidence type="ECO:0000313" key="14">
    <source>
        <dbReference type="EMBL" id="QIV24734.1"/>
    </source>
</evidence>
<gene>
    <name evidence="14" type="primary">ATP8</name>
</gene>